<proteinExistence type="predicted"/>
<name>A0A345ANS9_9CAUD</name>
<dbReference type="RefSeq" id="YP_010037885.1">
    <property type="nucleotide sequence ID" value="NC_054146.1"/>
</dbReference>
<protein>
    <submittedName>
        <fullName evidence="2">Putative portal protein</fullName>
    </submittedName>
</protein>
<dbReference type="Proteomes" id="UP000256012">
    <property type="component" value="Segment"/>
</dbReference>
<dbReference type="GO" id="GO:0019068">
    <property type="term" value="P:virion assembly"/>
    <property type="evidence" value="ECO:0007669"/>
    <property type="project" value="InterPro"/>
</dbReference>
<feature type="region of interest" description="Disordered" evidence="1">
    <location>
        <begin position="498"/>
        <end position="521"/>
    </location>
</feature>
<feature type="compositionally biased region" description="Basic and acidic residues" evidence="1">
    <location>
        <begin position="512"/>
        <end position="521"/>
    </location>
</feature>
<dbReference type="InterPro" id="IPR006429">
    <property type="entry name" value="Phage_lambda_portal"/>
</dbReference>
<reference evidence="2 3" key="1">
    <citation type="submission" date="2018-04" db="EMBL/GenBank/DDBJ databases">
        <title>Complete genome of bacteriophage phiRSP, lytic for Ralstonia solanacearum.</title>
        <authorList>
            <person name="Hernandez-Romano J."/>
            <person name="Serrano-Plancarte R."/>
            <person name="Hernandez-Silva I.E."/>
            <person name="Perez-de-la-Rosa J.D."/>
        </authorList>
    </citation>
    <scope>NUCLEOTIDE SEQUENCE [LARGE SCALE GENOMIC DNA]</scope>
</reference>
<feature type="compositionally biased region" description="Low complexity" evidence="1">
    <location>
        <begin position="11"/>
        <end position="21"/>
    </location>
</feature>
<accession>A0A345ANS9</accession>
<feature type="region of interest" description="Disordered" evidence="1">
    <location>
        <begin position="1"/>
        <end position="23"/>
    </location>
</feature>
<evidence type="ECO:0000256" key="1">
    <source>
        <dbReference type="SAM" id="MobiDB-lite"/>
    </source>
</evidence>
<dbReference type="Pfam" id="PF05136">
    <property type="entry name" value="Phage_portal_2"/>
    <property type="match status" value="1"/>
</dbReference>
<evidence type="ECO:0000313" key="3">
    <source>
        <dbReference type="Proteomes" id="UP000256012"/>
    </source>
</evidence>
<dbReference type="GeneID" id="63642349"/>
<keyword evidence="3" id="KW-1185">Reference proteome</keyword>
<evidence type="ECO:0000313" key="2">
    <source>
        <dbReference type="EMBL" id="AXF38218.1"/>
    </source>
</evidence>
<dbReference type="KEGG" id="vg:63642349"/>
<dbReference type="GO" id="GO:0005198">
    <property type="term" value="F:structural molecule activity"/>
    <property type="evidence" value="ECO:0007669"/>
    <property type="project" value="InterPro"/>
</dbReference>
<dbReference type="NCBIfam" id="TIGR01539">
    <property type="entry name" value="portal_lambda"/>
    <property type="match status" value="1"/>
</dbReference>
<dbReference type="EMBL" id="MH252365">
    <property type="protein sequence ID" value="AXF38218.1"/>
    <property type="molecule type" value="Genomic_DNA"/>
</dbReference>
<organism evidence="2 3">
    <name type="scientific">Ralstonia phage phiRSP</name>
    <dbReference type="NCBI Taxonomy" id="2201420"/>
    <lineage>
        <taxon>Viruses</taxon>
        <taxon>Duplodnaviria</taxon>
        <taxon>Heunggongvirae</taxon>
        <taxon>Uroviricota</taxon>
        <taxon>Caudoviricetes</taxon>
        <taxon>Coatlandelriovirus</taxon>
        <taxon>Coatlandelriovirus RSP</taxon>
    </lineage>
</organism>
<sequence>MKFPNLFGRSAAPTQATQQDAPRTKRRFLGRTIGQMFKASLTTSNDRWGGTPVSPDVFISLYQPVLVARSREQWSNNDYVRNFVRLVRQNVVGPQGVTLQAKVKTPRGKSDGEANAALEDAWGEWCAKGNCDVTGTLSFREIENLVMETTARDGEFIARKVYGRDAGPMGFALQLLDPQRLSVRYENYKYGDQGNFIRQGIEFNRYGRPVAYHFTSTDEWNAYYYSINGQGFERVPADEIIHGFVHEMVGQRRGLPWASTSLFRLHHLQGYEDAAVQNARASASKMGFIEYESGFGPECDDGTSAAATIDAAPLSFHELPMGAKLAEWNPQYPSGEFAVFNKAMLRGAAAGFGVLYNNLAGDLEGVNFSSIRQGTLDEREHWKELQQWLIETLVAPVYEEWLKFSLLAGAIKSKGRPLPADKLAAYRKVDWQGRRWAWIDPRADNDGNISAMRAGLKSPSQIIRESGRDPEDVFREFADDLQAMRDAGIDEDTIELFMTGQPPAPEPEPAEPDDKTTKVDE</sequence>